<name>A0ABD5X7J4_9EURY</name>
<reference evidence="4 5" key="1">
    <citation type="journal article" date="2014" name="Int. J. Syst. Evol. Microbiol.">
        <title>Complete genome sequence of Corynebacterium casei LMG S-19264T (=DSM 44701T), isolated from a smear-ripened cheese.</title>
        <authorList>
            <consortium name="US DOE Joint Genome Institute (JGI-PGF)"/>
            <person name="Walter F."/>
            <person name="Albersmeier A."/>
            <person name="Kalinowski J."/>
            <person name="Ruckert C."/>
        </authorList>
    </citation>
    <scope>NUCLEOTIDE SEQUENCE [LARGE SCALE GENOMIC DNA]</scope>
    <source>
        <strain evidence="4 5">CGMCC 4.7215</strain>
    </source>
</reference>
<keyword evidence="1 4" id="KW-0378">Hydrolase</keyword>
<dbReference type="AlphaFoldDB" id="A0ABD5X7J4"/>
<dbReference type="EMBL" id="JBHSZQ010000020">
    <property type="protein sequence ID" value="MFC7126474.1"/>
    <property type="molecule type" value="Genomic_DNA"/>
</dbReference>
<dbReference type="EC" id="3.1.3.-" evidence="4"/>
<sequence length="124" mass="13221">MAVSTGRDEVGLVTNGRKETQQAKLETLGIADSFEVTVYCDLAGGVDPKPATEPFDRALAALAVPPAATAYVWDDHSADVVGAHEAGLQSVWVPPDRPHESHLTDPDPEPTHRLESLTDLPTVL</sequence>
<dbReference type="PANTHER" id="PTHR46470">
    <property type="entry name" value="N-ACYLNEURAMINATE-9-PHOSPHATASE"/>
    <property type="match status" value="1"/>
</dbReference>
<evidence type="ECO:0000313" key="4">
    <source>
        <dbReference type="EMBL" id="MFC7126474.1"/>
    </source>
</evidence>
<accession>A0ABD5X7J4</accession>
<evidence type="ECO:0000256" key="3">
    <source>
        <dbReference type="SAM" id="MobiDB-lite"/>
    </source>
</evidence>
<keyword evidence="2" id="KW-0460">Magnesium</keyword>
<feature type="region of interest" description="Disordered" evidence="3">
    <location>
        <begin position="91"/>
        <end position="124"/>
    </location>
</feature>
<protein>
    <submittedName>
        <fullName evidence="4">HAD family hydrolase</fullName>
        <ecNumber evidence="4">3.1.3.-</ecNumber>
    </submittedName>
</protein>
<gene>
    <name evidence="4" type="ORF">ACFQJ7_10570</name>
</gene>
<dbReference type="InterPro" id="IPR051400">
    <property type="entry name" value="HAD-like_hydrolase"/>
</dbReference>
<dbReference type="GO" id="GO:0016787">
    <property type="term" value="F:hydrolase activity"/>
    <property type="evidence" value="ECO:0007669"/>
    <property type="project" value="UniProtKB-KW"/>
</dbReference>
<dbReference type="Gene3D" id="3.40.50.1000">
    <property type="entry name" value="HAD superfamily/HAD-like"/>
    <property type="match status" value="1"/>
</dbReference>
<proteinExistence type="predicted"/>
<dbReference type="Proteomes" id="UP001596414">
    <property type="component" value="Unassembled WGS sequence"/>
</dbReference>
<dbReference type="InterPro" id="IPR041492">
    <property type="entry name" value="HAD_2"/>
</dbReference>
<comment type="caution">
    <text evidence="4">The sequence shown here is derived from an EMBL/GenBank/DDBJ whole genome shotgun (WGS) entry which is preliminary data.</text>
</comment>
<dbReference type="InterPro" id="IPR036412">
    <property type="entry name" value="HAD-like_sf"/>
</dbReference>
<evidence type="ECO:0000256" key="1">
    <source>
        <dbReference type="ARBA" id="ARBA00022801"/>
    </source>
</evidence>
<organism evidence="4 5">
    <name type="scientific">Halovenus rubra</name>
    <dbReference type="NCBI Taxonomy" id="869890"/>
    <lineage>
        <taxon>Archaea</taxon>
        <taxon>Methanobacteriati</taxon>
        <taxon>Methanobacteriota</taxon>
        <taxon>Stenosarchaea group</taxon>
        <taxon>Halobacteria</taxon>
        <taxon>Halobacteriales</taxon>
        <taxon>Haloarculaceae</taxon>
        <taxon>Halovenus</taxon>
    </lineage>
</organism>
<feature type="compositionally biased region" description="Basic and acidic residues" evidence="3">
    <location>
        <begin position="96"/>
        <end position="116"/>
    </location>
</feature>
<dbReference type="SUPFAM" id="SSF56784">
    <property type="entry name" value="HAD-like"/>
    <property type="match status" value="1"/>
</dbReference>
<dbReference type="InterPro" id="IPR023214">
    <property type="entry name" value="HAD_sf"/>
</dbReference>
<evidence type="ECO:0000256" key="2">
    <source>
        <dbReference type="ARBA" id="ARBA00022842"/>
    </source>
</evidence>
<dbReference type="RefSeq" id="WP_267636082.1">
    <property type="nucleotide sequence ID" value="NZ_JAODIY010000001.1"/>
</dbReference>
<dbReference type="Pfam" id="PF13419">
    <property type="entry name" value="HAD_2"/>
    <property type="match status" value="1"/>
</dbReference>
<evidence type="ECO:0000313" key="5">
    <source>
        <dbReference type="Proteomes" id="UP001596414"/>
    </source>
</evidence>